<name>A0A328TN83_9GAMM</name>
<comment type="caution">
    <text evidence="1">The sequence shown here is derived from an EMBL/GenBank/DDBJ whole genome shotgun (WGS) entry which is preliminary data.</text>
</comment>
<dbReference type="EMBL" id="LJAM02000068">
    <property type="protein sequence ID" value="RAP72057.1"/>
    <property type="molecule type" value="Genomic_DNA"/>
</dbReference>
<proteinExistence type="predicted"/>
<keyword evidence="2" id="KW-1185">Reference proteome</keyword>
<dbReference type="Proteomes" id="UP000244334">
    <property type="component" value="Unassembled WGS sequence"/>
</dbReference>
<accession>A0A328TN83</accession>
<gene>
    <name evidence="1" type="ORF">ACZ87_01113</name>
</gene>
<sequence length="37" mass="4109">MPARGTLHKFLILSDQRDEKAFICLPLASKHRTGAAD</sequence>
<dbReference type="AlphaFoldDB" id="A0A328TN83"/>
<protein>
    <submittedName>
        <fullName evidence="1">Uncharacterized protein</fullName>
    </submittedName>
</protein>
<organism evidence="1 2">
    <name type="scientific">Candidatus Erwinia dacicola</name>
    <dbReference type="NCBI Taxonomy" id="252393"/>
    <lineage>
        <taxon>Bacteria</taxon>
        <taxon>Pseudomonadati</taxon>
        <taxon>Pseudomonadota</taxon>
        <taxon>Gammaproteobacteria</taxon>
        <taxon>Enterobacterales</taxon>
        <taxon>Erwiniaceae</taxon>
        <taxon>Erwinia</taxon>
    </lineage>
</organism>
<reference evidence="1" key="1">
    <citation type="submission" date="2018-04" db="EMBL/GenBank/DDBJ databases">
        <title>Genomes of the Obligate Erwinia dacicola and Facultative Enterobacter sp. OLF Endosymbionts of the Olive Fruit fly, Bactrocera oleae.</title>
        <authorList>
            <person name="Estes A.M."/>
            <person name="Hearn D.J."/>
            <person name="Agarwal S."/>
            <person name="Pierson E.A."/>
            <person name="Dunning-Hotopp J.C."/>
        </authorList>
    </citation>
    <scope>NUCLEOTIDE SEQUENCE [LARGE SCALE GENOMIC DNA]</scope>
    <source>
        <strain evidence="1">Oroville</strain>
    </source>
</reference>
<evidence type="ECO:0000313" key="1">
    <source>
        <dbReference type="EMBL" id="RAP72057.1"/>
    </source>
</evidence>
<evidence type="ECO:0000313" key="2">
    <source>
        <dbReference type="Proteomes" id="UP000244334"/>
    </source>
</evidence>